<dbReference type="RefSeq" id="WP_101541627.1">
    <property type="nucleotide sequence ID" value="NZ_PKGU01000007.1"/>
</dbReference>
<evidence type="ECO:0000313" key="2">
    <source>
        <dbReference type="Proteomes" id="UP000242263"/>
    </source>
</evidence>
<name>A0A2I1M1P0_9BIFI</name>
<organism evidence="1 2">
    <name type="scientific">Alloscardovia omnicolens</name>
    <dbReference type="NCBI Taxonomy" id="419015"/>
    <lineage>
        <taxon>Bacteria</taxon>
        <taxon>Bacillati</taxon>
        <taxon>Actinomycetota</taxon>
        <taxon>Actinomycetes</taxon>
        <taxon>Bifidobacteriales</taxon>
        <taxon>Bifidobacteriaceae</taxon>
        <taxon>Alloscardovia</taxon>
    </lineage>
</organism>
<comment type="caution">
    <text evidence="1">The sequence shown here is derived from an EMBL/GenBank/DDBJ whole genome shotgun (WGS) entry which is preliminary data.</text>
</comment>
<dbReference type="Proteomes" id="UP000242263">
    <property type="component" value="Unassembled WGS sequence"/>
</dbReference>
<dbReference type="EMBL" id="PKGU01000007">
    <property type="protein sequence ID" value="PKZ14017.1"/>
    <property type="molecule type" value="Genomic_DNA"/>
</dbReference>
<gene>
    <name evidence="1" type="ORF">CYJ32_07710</name>
</gene>
<proteinExistence type="predicted"/>
<reference evidence="1 2" key="1">
    <citation type="submission" date="2017-12" db="EMBL/GenBank/DDBJ databases">
        <title>Phylogenetic diversity of female urinary microbiome.</title>
        <authorList>
            <person name="Thomas-White K."/>
            <person name="Wolfe A.J."/>
        </authorList>
    </citation>
    <scope>NUCLEOTIDE SEQUENCE [LARGE SCALE GENOMIC DNA]</scope>
    <source>
        <strain evidence="1 2">UMB0064</strain>
    </source>
</reference>
<protein>
    <submittedName>
        <fullName evidence="1">Uncharacterized protein</fullName>
    </submittedName>
</protein>
<evidence type="ECO:0000313" key="1">
    <source>
        <dbReference type="EMBL" id="PKZ14017.1"/>
    </source>
</evidence>
<accession>A0A2I1M1P0</accession>
<sequence>MNVFELKSEKIVAEQYYGNCAFSNYPDWLLSAFNHHTIYISGNRLVVKGTDSEGMLIHKFDWLVPVEKHVTVIPNEVFKQLFTKTSLNSKED</sequence>
<dbReference type="AlphaFoldDB" id="A0A2I1M1P0"/>